<dbReference type="EMBL" id="JAIFRP010005192">
    <property type="protein sequence ID" value="KAK2574708.1"/>
    <property type="molecule type" value="Genomic_DNA"/>
</dbReference>
<keyword evidence="3" id="KW-1185">Reference proteome</keyword>
<organism evidence="2 3">
    <name type="scientific">Odynerus spinipes</name>
    <dbReference type="NCBI Taxonomy" id="1348599"/>
    <lineage>
        <taxon>Eukaryota</taxon>
        <taxon>Metazoa</taxon>
        <taxon>Ecdysozoa</taxon>
        <taxon>Arthropoda</taxon>
        <taxon>Hexapoda</taxon>
        <taxon>Insecta</taxon>
        <taxon>Pterygota</taxon>
        <taxon>Neoptera</taxon>
        <taxon>Endopterygota</taxon>
        <taxon>Hymenoptera</taxon>
        <taxon>Apocrita</taxon>
        <taxon>Aculeata</taxon>
        <taxon>Vespoidea</taxon>
        <taxon>Vespidae</taxon>
        <taxon>Eumeninae</taxon>
        <taxon>Odynerus</taxon>
    </lineage>
</organism>
<feature type="compositionally biased region" description="Low complexity" evidence="1">
    <location>
        <begin position="252"/>
        <end position="262"/>
    </location>
</feature>
<gene>
    <name evidence="2" type="ORF">KPH14_013085</name>
</gene>
<dbReference type="Proteomes" id="UP001258017">
    <property type="component" value="Unassembled WGS sequence"/>
</dbReference>
<name>A0AAD9R7T8_9HYME</name>
<reference evidence="2" key="2">
    <citation type="journal article" date="2023" name="Commun. Biol.">
        <title>Intrasexual cuticular hydrocarbon dimorphism in a wasp sheds light on hydrocarbon biosynthesis genes in Hymenoptera.</title>
        <authorList>
            <person name="Moris V.C."/>
            <person name="Podsiadlowski L."/>
            <person name="Martin S."/>
            <person name="Oeyen J.P."/>
            <person name="Donath A."/>
            <person name="Petersen M."/>
            <person name="Wilbrandt J."/>
            <person name="Misof B."/>
            <person name="Liedtke D."/>
            <person name="Thamm M."/>
            <person name="Scheiner R."/>
            <person name="Schmitt T."/>
            <person name="Niehuis O."/>
        </authorList>
    </citation>
    <scope>NUCLEOTIDE SEQUENCE</scope>
    <source>
        <strain evidence="2">GBR_01_08_01A</strain>
    </source>
</reference>
<protein>
    <submittedName>
        <fullName evidence="2">Uncharacterized protein</fullName>
    </submittedName>
</protein>
<dbReference type="AlphaFoldDB" id="A0AAD9R7T8"/>
<evidence type="ECO:0000313" key="2">
    <source>
        <dbReference type="EMBL" id="KAK2574708.1"/>
    </source>
</evidence>
<comment type="caution">
    <text evidence="2">The sequence shown here is derived from an EMBL/GenBank/DDBJ whole genome shotgun (WGS) entry which is preliminary data.</text>
</comment>
<evidence type="ECO:0000313" key="3">
    <source>
        <dbReference type="Proteomes" id="UP001258017"/>
    </source>
</evidence>
<feature type="region of interest" description="Disordered" evidence="1">
    <location>
        <begin position="252"/>
        <end position="274"/>
    </location>
</feature>
<proteinExistence type="predicted"/>
<evidence type="ECO:0000256" key="1">
    <source>
        <dbReference type="SAM" id="MobiDB-lite"/>
    </source>
</evidence>
<accession>A0AAD9R7T8</accession>
<reference evidence="2" key="1">
    <citation type="submission" date="2021-08" db="EMBL/GenBank/DDBJ databases">
        <authorList>
            <person name="Misof B."/>
            <person name="Oliver O."/>
            <person name="Podsiadlowski L."/>
            <person name="Donath A."/>
            <person name="Peters R."/>
            <person name="Mayer C."/>
            <person name="Rust J."/>
            <person name="Gunkel S."/>
            <person name="Lesny P."/>
            <person name="Martin S."/>
            <person name="Oeyen J.P."/>
            <person name="Petersen M."/>
            <person name="Panagiotis P."/>
            <person name="Wilbrandt J."/>
            <person name="Tanja T."/>
        </authorList>
    </citation>
    <scope>NUCLEOTIDE SEQUENCE</scope>
    <source>
        <strain evidence="2">GBR_01_08_01A</strain>
        <tissue evidence="2">Thorax + abdomen</tissue>
    </source>
</reference>
<sequence length="399" mass="45530">MCLFNYFVLLPYLRDTMSSNTGFVNWISSTDDKATEFRVSDELLTFLRSKYVRANGGAENPCPYFLHVFSHTNAGLPLVIVVDAKSGAVVRYAYLHEPIDDSRMQYFARICDTCLSDPKSWRSYFKYTAGVSDRNDSLTLSSMSASNLSPTVRSLRRYTYRVLFETDSTTGKRIIVISFRDKIRRKTWRFSLTGDVSWSSLYSHYPKLTASEEDDPRVNLWRRLPVEILERNRSVVKSTDVFVNPLALSSSKKASNSFDSTSGSNEYGEKDDSKNSVYNPCWSDEFKRSVVKRSPVNLDNFYYYYLRGLQLPSEKDRADASIGRALKALYFDCVYDRDRASVKASTGGISSNVFTGSAIDTDYILYSVVPLLRSCNVDPSQPKRVYDDLLQSCIRERSN</sequence>